<evidence type="ECO:0000259" key="2">
    <source>
        <dbReference type="Pfam" id="PF10882"/>
    </source>
</evidence>
<feature type="domain" description="Bacterial Pleckstrin homology" evidence="2">
    <location>
        <begin position="68"/>
        <end position="172"/>
    </location>
</feature>
<accession>A0ABU9J1Y7</accession>
<evidence type="ECO:0000313" key="3">
    <source>
        <dbReference type="EMBL" id="MEL1265259.1"/>
    </source>
</evidence>
<name>A0ABU9J1Y7_9GAMM</name>
<reference evidence="3 4" key="1">
    <citation type="submission" date="2024-04" db="EMBL/GenBank/DDBJ databases">
        <title>Draft genome sequence of Pseudoxanthomonas putridarboris WD12.</title>
        <authorList>
            <person name="Oh J."/>
        </authorList>
    </citation>
    <scope>NUCLEOTIDE SEQUENCE [LARGE SCALE GENOMIC DNA]</scope>
    <source>
        <strain evidence="3 4">WD12</strain>
    </source>
</reference>
<gene>
    <name evidence="3" type="ORF">AAD027_12915</name>
</gene>
<dbReference type="EMBL" id="JBBWWT010000005">
    <property type="protein sequence ID" value="MEL1265259.1"/>
    <property type="molecule type" value="Genomic_DNA"/>
</dbReference>
<keyword evidence="1" id="KW-0472">Membrane</keyword>
<keyword evidence="1" id="KW-1133">Transmembrane helix</keyword>
<evidence type="ECO:0000313" key="4">
    <source>
        <dbReference type="Proteomes" id="UP001459204"/>
    </source>
</evidence>
<comment type="caution">
    <text evidence="3">The sequence shown here is derived from an EMBL/GenBank/DDBJ whole genome shotgun (WGS) entry which is preliminary data.</text>
</comment>
<dbReference type="InterPro" id="IPR027783">
    <property type="entry name" value="Bacterial_PH-related"/>
</dbReference>
<keyword evidence="1" id="KW-0812">Transmembrane</keyword>
<dbReference type="RefSeq" id="WP_341726422.1">
    <property type="nucleotide sequence ID" value="NZ_JBBWWT010000005.1"/>
</dbReference>
<keyword evidence="4" id="KW-1185">Reference proteome</keyword>
<organism evidence="3 4">
    <name type="scientific">Pseudoxanthomonas putridarboris</name>
    <dbReference type="NCBI Taxonomy" id="752605"/>
    <lineage>
        <taxon>Bacteria</taxon>
        <taxon>Pseudomonadati</taxon>
        <taxon>Pseudomonadota</taxon>
        <taxon>Gammaproteobacteria</taxon>
        <taxon>Lysobacterales</taxon>
        <taxon>Lysobacteraceae</taxon>
        <taxon>Pseudoxanthomonas</taxon>
    </lineage>
</organism>
<dbReference type="Proteomes" id="UP001459204">
    <property type="component" value="Unassembled WGS sequence"/>
</dbReference>
<evidence type="ECO:0000256" key="1">
    <source>
        <dbReference type="SAM" id="Phobius"/>
    </source>
</evidence>
<feature type="transmembrane region" description="Helical" evidence="1">
    <location>
        <begin position="12"/>
        <end position="33"/>
    </location>
</feature>
<sequence>MQRTQEFAVAPIGQGAWLWVWVPMLLAVAAMIAAMTMEQQTPMPWGWLAIPLVLLIGAGLSMALRRRRIFIDNRELRIHATLYTRKLVLEAIDLDKARVVSLEEHTDLKPRLKTNGFYLPGFHAGHFRLRNLTKAFCLITDRTRVLALPLRDGGLVLLSPTRPADLLARLRELAAPAHHR</sequence>
<feature type="transmembrane region" description="Helical" evidence="1">
    <location>
        <begin position="45"/>
        <end position="64"/>
    </location>
</feature>
<dbReference type="Pfam" id="PF10882">
    <property type="entry name" value="bPH_5"/>
    <property type="match status" value="1"/>
</dbReference>
<protein>
    <submittedName>
        <fullName evidence="3">PH domain-containing protein</fullName>
    </submittedName>
</protein>
<proteinExistence type="predicted"/>